<gene>
    <name evidence="5" type="ORF">QRX50_34020</name>
</gene>
<dbReference type="EMBL" id="CP127294">
    <property type="protein sequence ID" value="WIX76458.1"/>
    <property type="molecule type" value="Genomic_DNA"/>
</dbReference>
<dbReference type="SUPFAM" id="SSF52096">
    <property type="entry name" value="ClpP/crotonase"/>
    <property type="match status" value="1"/>
</dbReference>
<evidence type="ECO:0000313" key="5">
    <source>
        <dbReference type="EMBL" id="WIX76458.1"/>
    </source>
</evidence>
<sequence length="352" mass="36953">MSTVLARTQGAVGRLTVNRPEALNALDLRMIRAMRTALDEWESDPAVTAVVLDGAGDRAFCAGGDIGVVHSSAVGDPAVALTLWREEYRLDARLARYPKPVVALMDGITMGGGIGIGAHAAVRVVTERSVLAMPEVAIGLAPDVGGTLLLARAPGELGTHLALTAGRAGPADAVHCGLADHHVPAGRLAALVDDLAAGAAPEPTVAKYAEDPGPAPLVAARCWIDHAYGGATTVEDLLYHLEAIDEPRAREAVAAITAAAPTALKVTLRAVRAAREMSTIEECLRQDFRLCSRFLEHPDLAEGIRAAILEKDRAPRWRPGTLAEVGDEAVEAFFAPLAEELDLPGPDHLVHP</sequence>
<name>A0A9Y2IDE6_9PSEU</name>
<reference evidence="5 6" key="1">
    <citation type="submission" date="2023-06" db="EMBL/GenBank/DDBJ databases">
        <authorList>
            <person name="Oyuntsetseg B."/>
            <person name="Kim S.B."/>
        </authorList>
    </citation>
    <scope>NUCLEOTIDE SEQUENCE [LARGE SCALE GENOMIC DNA]</scope>
    <source>
        <strain evidence="5 6">2-15</strain>
    </source>
</reference>
<dbReference type="NCBIfam" id="NF004127">
    <property type="entry name" value="PRK05617.1"/>
    <property type="match status" value="1"/>
</dbReference>
<dbReference type="GO" id="GO:0005829">
    <property type="term" value="C:cytosol"/>
    <property type="evidence" value="ECO:0007669"/>
    <property type="project" value="TreeGrafter"/>
</dbReference>
<keyword evidence="3 5" id="KW-0378">Hydrolase</keyword>
<proteinExistence type="predicted"/>
<dbReference type="InterPro" id="IPR045004">
    <property type="entry name" value="ECH_dom"/>
</dbReference>
<dbReference type="Gene3D" id="3.90.226.10">
    <property type="entry name" value="2-enoyl-CoA Hydratase, Chain A, domain 1"/>
    <property type="match status" value="1"/>
</dbReference>
<dbReference type="GO" id="GO:0003860">
    <property type="term" value="F:3-hydroxyisobutyryl-CoA hydrolase activity"/>
    <property type="evidence" value="ECO:0007669"/>
    <property type="project" value="UniProtKB-EC"/>
</dbReference>
<feature type="domain" description="Enoyl-CoA hydratase/isomerase" evidence="4">
    <location>
        <begin position="12"/>
        <end position="334"/>
    </location>
</feature>
<evidence type="ECO:0000256" key="1">
    <source>
        <dbReference type="ARBA" id="ARBA00001709"/>
    </source>
</evidence>
<dbReference type="RefSeq" id="WP_285967206.1">
    <property type="nucleotide sequence ID" value="NZ_CP127294.1"/>
</dbReference>
<dbReference type="AlphaFoldDB" id="A0A9Y2IDE6"/>
<keyword evidence="6" id="KW-1185">Reference proteome</keyword>
<organism evidence="5 6">
    <name type="scientific">Amycolatopsis carbonis</name>
    <dbReference type="NCBI Taxonomy" id="715471"/>
    <lineage>
        <taxon>Bacteria</taxon>
        <taxon>Bacillati</taxon>
        <taxon>Actinomycetota</taxon>
        <taxon>Actinomycetes</taxon>
        <taxon>Pseudonocardiales</taxon>
        <taxon>Pseudonocardiaceae</taxon>
        <taxon>Amycolatopsis</taxon>
    </lineage>
</organism>
<dbReference type="KEGG" id="acab:QRX50_34020"/>
<dbReference type="InterPro" id="IPR032259">
    <property type="entry name" value="HIBYL-CoA-H"/>
</dbReference>
<dbReference type="PANTHER" id="PTHR43176:SF3">
    <property type="entry name" value="3-HYDROXYISOBUTYRYL-COA HYDROLASE, MITOCHONDRIAL"/>
    <property type="match status" value="1"/>
</dbReference>
<evidence type="ECO:0000256" key="3">
    <source>
        <dbReference type="ARBA" id="ARBA00022801"/>
    </source>
</evidence>
<dbReference type="CDD" id="cd06558">
    <property type="entry name" value="crotonase-like"/>
    <property type="match status" value="1"/>
</dbReference>
<dbReference type="PANTHER" id="PTHR43176">
    <property type="entry name" value="3-HYDROXYISOBUTYRYL-COA HYDROLASE-RELATED"/>
    <property type="match status" value="1"/>
</dbReference>
<dbReference type="InterPro" id="IPR029045">
    <property type="entry name" value="ClpP/crotonase-like_dom_sf"/>
</dbReference>
<dbReference type="Pfam" id="PF16113">
    <property type="entry name" value="ECH_2"/>
    <property type="match status" value="1"/>
</dbReference>
<evidence type="ECO:0000259" key="4">
    <source>
        <dbReference type="Pfam" id="PF16113"/>
    </source>
</evidence>
<evidence type="ECO:0000313" key="6">
    <source>
        <dbReference type="Proteomes" id="UP001236014"/>
    </source>
</evidence>
<evidence type="ECO:0000256" key="2">
    <source>
        <dbReference type="ARBA" id="ARBA00011915"/>
    </source>
</evidence>
<comment type="catalytic activity">
    <reaction evidence="1">
        <text>3-hydroxy-2-methylpropanoyl-CoA + H2O = 3-hydroxy-2-methylpropanoate + CoA + H(+)</text>
        <dbReference type="Rhea" id="RHEA:20888"/>
        <dbReference type="ChEBI" id="CHEBI:11805"/>
        <dbReference type="ChEBI" id="CHEBI:15377"/>
        <dbReference type="ChEBI" id="CHEBI:15378"/>
        <dbReference type="ChEBI" id="CHEBI:57287"/>
        <dbReference type="ChEBI" id="CHEBI:57340"/>
        <dbReference type="EC" id="3.1.2.4"/>
    </reaction>
</comment>
<accession>A0A9Y2IDE6</accession>
<dbReference type="GO" id="GO:0006574">
    <property type="term" value="P:L-valine catabolic process"/>
    <property type="evidence" value="ECO:0007669"/>
    <property type="project" value="TreeGrafter"/>
</dbReference>
<dbReference type="Proteomes" id="UP001236014">
    <property type="component" value="Chromosome"/>
</dbReference>
<protein>
    <recommendedName>
        <fullName evidence="2">3-hydroxyisobutyryl-CoA hydrolase</fullName>
        <ecNumber evidence="2">3.1.2.4</ecNumber>
    </recommendedName>
</protein>
<dbReference type="EC" id="3.1.2.4" evidence="2"/>